<dbReference type="PANTHER" id="PTHR34585:SF22">
    <property type="entry name" value="HELIX-TURN-HELIX DOMAIN-CONTAINING PROTEIN"/>
    <property type="match status" value="1"/>
</dbReference>
<evidence type="ECO:0000313" key="2">
    <source>
        <dbReference type="Proteomes" id="UP000184260"/>
    </source>
</evidence>
<keyword evidence="2" id="KW-1185">Reference proteome</keyword>
<accession>A0A1M7IV91</accession>
<evidence type="ECO:0000313" key="1">
    <source>
        <dbReference type="EMBL" id="SHM44662.1"/>
    </source>
</evidence>
<dbReference type="EMBL" id="FRBU01000037">
    <property type="protein sequence ID" value="SHM44662.1"/>
    <property type="molecule type" value="Genomic_DNA"/>
</dbReference>
<reference evidence="2" key="1">
    <citation type="submission" date="2016-11" db="EMBL/GenBank/DDBJ databases">
        <authorList>
            <person name="Varghese N."/>
            <person name="Submissions S."/>
        </authorList>
    </citation>
    <scope>NUCLEOTIDE SEQUENCE [LARGE SCALE GENOMIC DNA]</scope>
    <source>
        <strain evidence="2">DSM 3661</strain>
    </source>
</reference>
<protein>
    <recommendedName>
        <fullName evidence="3">Helix-turn-helix domain-containing protein</fullName>
    </recommendedName>
</protein>
<dbReference type="PANTHER" id="PTHR34585">
    <property type="match status" value="1"/>
</dbReference>
<dbReference type="InterPro" id="IPR009061">
    <property type="entry name" value="DNA-bd_dom_put_sf"/>
</dbReference>
<dbReference type="AlphaFoldDB" id="A0A1M7IV91"/>
<sequence length="96" mass="10993">MAASIITTEDFETFKIDLLQEIKKIVESQTSARPKKWLRSIEVRKLLNLSNGTLQNLRINGTLSYTKVGGILYYSYTDIEKLLEVNKVQALPTLFK</sequence>
<gene>
    <name evidence="1" type="ORF">SAMN05443669_10378</name>
</gene>
<dbReference type="SUPFAM" id="SSF46955">
    <property type="entry name" value="Putative DNA-binding domain"/>
    <property type="match status" value="1"/>
</dbReference>
<dbReference type="Proteomes" id="UP000184260">
    <property type="component" value="Unassembled WGS sequence"/>
</dbReference>
<proteinExistence type="predicted"/>
<organism evidence="1 2">
    <name type="scientific">Flavobacterium xanthum</name>
    <dbReference type="NCBI Taxonomy" id="69322"/>
    <lineage>
        <taxon>Bacteria</taxon>
        <taxon>Pseudomonadati</taxon>
        <taxon>Bacteroidota</taxon>
        <taxon>Flavobacteriia</taxon>
        <taxon>Flavobacteriales</taxon>
        <taxon>Flavobacteriaceae</taxon>
        <taxon>Flavobacterium</taxon>
    </lineage>
</organism>
<evidence type="ECO:0008006" key="3">
    <source>
        <dbReference type="Google" id="ProtNLM"/>
    </source>
</evidence>
<dbReference type="RefSeq" id="WP_073354850.1">
    <property type="nucleotide sequence ID" value="NZ_FRBU01000037.1"/>
</dbReference>
<dbReference type="STRING" id="69322.SAMN05443669_10378"/>
<name>A0A1M7IV91_9FLAO</name>
<dbReference type="OrthoDB" id="1524679at2"/>